<organism evidence="2">
    <name type="scientific">uncultured Caudovirales phage</name>
    <dbReference type="NCBI Taxonomy" id="2100421"/>
    <lineage>
        <taxon>Viruses</taxon>
        <taxon>Duplodnaviria</taxon>
        <taxon>Heunggongvirae</taxon>
        <taxon>Uroviricota</taxon>
        <taxon>Caudoviricetes</taxon>
        <taxon>Peduoviridae</taxon>
        <taxon>Maltschvirus</taxon>
        <taxon>Maltschvirus maltsch</taxon>
    </lineage>
</organism>
<dbReference type="EMBL" id="LR796152">
    <property type="protein sequence ID" value="CAB4122119.1"/>
    <property type="molecule type" value="Genomic_DNA"/>
</dbReference>
<dbReference type="EMBL" id="LR796176">
    <property type="protein sequence ID" value="CAB4123606.1"/>
    <property type="molecule type" value="Genomic_DNA"/>
</dbReference>
<protein>
    <submittedName>
        <fullName evidence="2">Uncharacterized protein</fullName>
    </submittedName>
</protein>
<evidence type="ECO:0000313" key="2">
    <source>
        <dbReference type="EMBL" id="CAB4123606.1"/>
    </source>
</evidence>
<dbReference type="EMBL" id="LR798268">
    <property type="protein sequence ID" value="CAB5218858.1"/>
    <property type="molecule type" value="Genomic_DNA"/>
</dbReference>
<proteinExistence type="predicted"/>
<accession>A0A6J5KQM4</accession>
<evidence type="ECO:0000313" key="1">
    <source>
        <dbReference type="EMBL" id="CAB4122119.1"/>
    </source>
</evidence>
<sequence length="278" mass="30532">MDIFRANSNVTLVIPLADADGNTYNVSAISYRVVNQDETELVALTSLSSFSGGSTEATVTVLAANNVLATGSIRELRNIELYLTEDDNQLTIRYPYVIEASEVLVVGANSFQTYAQALLTAMEVSDIPGWNAASEQDRITALMDARHHIVQLNFTLLTGYFDQSNIAYFGDMQFETPYISKNNVAFLGGNLDLLKPAQYAALPEKMKQKLRLAQIAEADSILGSDPIKDQREAGLMSSSIGEVSQMYRAGKPIQLPVCRKALSYLSYYISFAKRIGRG</sequence>
<gene>
    <name evidence="3" type="ORF">UFOVP220_7</name>
    <name evidence="1" type="ORF">UFOVP26_81</name>
    <name evidence="2" type="ORF">UFOVP44_16</name>
</gene>
<evidence type="ECO:0000313" key="3">
    <source>
        <dbReference type="EMBL" id="CAB5218858.1"/>
    </source>
</evidence>
<reference evidence="2" key="1">
    <citation type="submission" date="2020-04" db="EMBL/GenBank/DDBJ databases">
        <authorList>
            <person name="Chiriac C."/>
            <person name="Salcher M."/>
            <person name="Ghai R."/>
            <person name="Kavagutti S V."/>
        </authorList>
    </citation>
    <scope>NUCLEOTIDE SEQUENCE</scope>
</reference>
<name>A0A6J5KQM4_9CAUD</name>